<name>A0ABW5C3N2_9BACI</name>
<accession>A0ABW5C3N2</accession>
<keyword evidence="2" id="KW-1185">Reference proteome</keyword>
<gene>
    <name evidence="1" type="ORF">ACFSKK_22525</name>
</gene>
<evidence type="ECO:0000313" key="1">
    <source>
        <dbReference type="EMBL" id="MFD2216455.1"/>
    </source>
</evidence>
<proteinExistence type="predicted"/>
<reference evidence="2" key="1">
    <citation type="journal article" date="2019" name="Int. J. Syst. Evol. Microbiol.">
        <title>The Global Catalogue of Microorganisms (GCM) 10K type strain sequencing project: providing services to taxonomists for standard genome sequencing and annotation.</title>
        <authorList>
            <consortium name="The Broad Institute Genomics Platform"/>
            <consortium name="The Broad Institute Genome Sequencing Center for Infectious Disease"/>
            <person name="Wu L."/>
            <person name="Ma J."/>
        </authorList>
    </citation>
    <scope>NUCLEOTIDE SEQUENCE [LARGE SCALE GENOMIC DNA]</scope>
    <source>
        <strain evidence="2">CGMCC 1.15474</strain>
    </source>
</reference>
<comment type="caution">
    <text evidence="1">The sequence shown here is derived from an EMBL/GenBank/DDBJ whole genome shotgun (WGS) entry which is preliminary data.</text>
</comment>
<dbReference type="Pfam" id="PF09953">
    <property type="entry name" value="DUF2187"/>
    <property type="match status" value="1"/>
</dbReference>
<evidence type="ECO:0000313" key="2">
    <source>
        <dbReference type="Proteomes" id="UP001597318"/>
    </source>
</evidence>
<dbReference type="RefSeq" id="WP_247347618.1">
    <property type="nucleotide sequence ID" value="NZ_CP095551.1"/>
</dbReference>
<dbReference type="EMBL" id="JBHUIK010000007">
    <property type="protein sequence ID" value="MFD2216455.1"/>
    <property type="molecule type" value="Genomic_DNA"/>
</dbReference>
<protein>
    <submittedName>
        <fullName evidence="1">DUF2187 family protein</fullName>
    </submittedName>
</protein>
<sequence>MSEFLIGIDISFTRNNVDVIGRVVKAYPNTVIVEITQDDAEKIESPSTLTVVNHKNYRILTSPIVN</sequence>
<dbReference type="InterPro" id="IPR018690">
    <property type="entry name" value="DUF2187"/>
</dbReference>
<organism evidence="1 2">
    <name type="scientific">Metabacillus endolithicus</name>
    <dbReference type="NCBI Taxonomy" id="1535204"/>
    <lineage>
        <taxon>Bacteria</taxon>
        <taxon>Bacillati</taxon>
        <taxon>Bacillota</taxon>
        <taxon>Bacilli</taxon>
        <taxon>Bacillales</taxon>
        <taxon>Bacillaceae</taxon>
        <taxon>Metabacillus</taxon>
    </lineage>
</organism>
<dbReference type="Proteomes" id="UP001597318">
    <property type="component" value="Unassembled WGS sequence"/>
</dbReference>